<reference evidence="2 3" key="1">
    <citation type="submission" date="2019-06" db="EMBL/GenBank/DDBJ databases">
        <title>Sequencing the genomes of 1000 actinobacteria strains.</title>
        <authorList>
            <person name="Klenk H.-P."/>
        </authorList>
    </citation>
    <scope>NUCLEOTIDE SEQUENCE [LARGE SCALE GENOMIC DNA]</scope>
    <source>
        <strain evidence="2 3">DSM 10596</strain>
    </source>
</reference>
<evidence type="ECO:0000313" key="2">
    <source>
        <dbReference type="EMBL" id="TQK76866.1"/>
    </source>
</evidence>
<protein>
    <submittedName>
        <fullName evidence="2">Uncharacterized protein</fullName>
    </submittedName>
</protein>
<evidence type="ECO:0000313" key="3">
    <source>
        <dbReference type="Proteomes" id="UP000316181"/>
    </source>
</evidence>
<organism evidence="2 3">
    <name type="scientific">Rarobacter incanus</name>
    <dbReference type="NCBI Taxonomy" id="153494"/>
    <lineage>
        <taxon>Bacteria</taxon>
        <taxon>Bacillati</taxon>
        <taxon>Actinomycetota</taxon>
        <taxon>Actinomycetes</taxon>
        <taxon>Micrococcales</taxon>
        <taxon>Rarobacteraceae</taxon>
        <taxon>Rarobacter</taxon>
    </lineage>
</organism>
<dbReference type="Proteomes" id="UP000316181">
    <property type="component" value="Unassembled WGS sequence"/>
</dbReference>
<comment type="caution">
    <text evidence="2">The sequence shown here is derived from an EMBL/GenBank/DDBJ whole genome shotgun (WGS) entry which is preliminary data.</text>
</comment>
<evidence type="ECO:0000256" key="1">
    <source>
        <dbReference type="SAM" id="MobiDB-lite"/>
    </source>
</evidence>
<gene>
    <name evidence="2" type="ORF">FB389_1561</name>
</gene>
<feature type="compositionally biased region" description="Gly residues" evidence="1">
    <location>
        <begin position="55"/>
        <end position="66"/>
    </location>
</feature>
<accession>A0A542SQH0</accession>
<dbReference type="AlphaFoldDB" id="A0A542SQH0"/>
<feature type="compositionally biased region" description="Gly residues" evidence="1">
    <location>
        <begin position="73"/>
        <end position="128"/>
    </location>
</feature>
<feature type="compositionally biased region" description="Low complexity" evidence="1">
    <location>
        <begin position="129"/>
        <end position="148"/>
    </location>
</feature>
<name>A0A542SQH0_9MICO</name>
<sequence length="185" mass="18141">MPNRHILITITNPTPANNLTNQPHRLTLQHPNTLIHPRQPPHQHITNINTNTNGIGSGGGNVGGNVGDSSSGGFDGSSRGGSGRGRGGRGRGGGGVNGSGCGSASRGGSGRGRGGRGRGGGGVNGSGCGSASRGASATARRNASALAGSHAASTRAVTPAGRDRAGRGYVGPCYNILPIHETSVA</sequence>
<feature type="region of interest" description="Disordered" evidence="1">
    <location>
        <begin position="44"/>
        <end position="169"/>
    </location>
</feature>
<keyword evidence="3" id="KW-1185">Reference proteome</keyword>
<feature type="compositionally biased region" description="Low complexity" evidence="1">
    <location>
        <begin position="45"/>
        <end position="54"/>
    </location>
</feature>
<dbReference type="EMBL" id="VFNV01000001">
    <property type="protein sequence ID" value="TQK76866.1"/>
    <property type="molecule type" value="Genomic_DNA"/>
</dbReference>
<proteinExistence type="predicted"/>